<evidence type="ECO:0000313" key="2">
    <source>
        <dbReference type="EMBL" id="OWY92204.1"/>
    </source>
</evidence>
<dbReference type="InterPro" id="IPR051320">
    <property type="entry name" value="Viral_Replic_Matur_Polypro"/>
</dbReference>
<sequence>MIGNALWGFVQPQDGWELYAERMKLAEEAAKHQRLLDGDSNFTLTTTRTNVEADRQASSELDRVVPASILVDDICSGGTTFDDCLDTRDRLLARFEECTIRVDFPPHEVLPEGIPADPKKMTTITKLPFPKSKKGMQQFLGSLNYYSRFIQEFAVYGAALYQLKEDDFFEGGDLAAAKESFTALQRKVADAPILRHFDAKKEVHIMLYANEWALSATPMQMHDDKLHPVRFCGRVHKDAEMNYPSAEKEVLALLLLLKVCYSQLAGKTLHVYARLSTLGWVQQLTTGKRVLPCP</sequence>
<gene>
    <name evidence="2" type="ORF">PHMEG_00038884</name>
</gene>
<name>A0A225UGJ0_9STRA</name>
<dbReference type="InterPro" id="IPR041577">
    <property type="entry name" value="RT_RNaseH_2"/>
</dbReference>
<comment type="caution">
    <text evidence="2">The sequence shown here is derived from an EMBL/GenBank/DDBJ whole genome shotgun (WGS) entry which is preliminary data.</text>
</comment>
<dbReference type="Pfam" id="PF17919">
    <property type="entry name" value="RT_RNaseH_2"/>
    <property type="match status" value="1"/>
</dbReference>
<dbReference type="PANTHER" id="PTHR33064">
    <property type="entry name" value="POL PROTEIN"/>
    <property type="match status" value="1"/>
</dbReference>
<dbReference type="AlphaFoldDB" id="A0A225UGJ0"/>
<organism evidence="2 3">
    <name type="scientific">Phytophthora megakarya</name>
    <dbReference type="NCBI Taxonomy" id="4795"/>
    <lineage>
        <taxon>Eukaryota</taxon>
        <taxon>Sar</taxon>
        <taxon>Stramenopiles</taxon>
        <taxon>Oomycota</taxon>
        <taxon>Peronosporomycetes</taxon>
        <taxon>Peronosporales</taxon>
        <taxon>Peronosporaceae</taxon>
        <taxon>Phytophthora</taxon>
    </lineage>
</organism>
<dbReference type="STRING" id="4795.A0A225UGJ0"/>
<dbReference type="SUPFAM" id="SSF56672">
    <property type="entry name" value="DNA/RNA polymerases"/>
    <property type="match status" value="1"/>
</dbReference>
<dbReference type="InterPro" id="IPR043128">
    <property type="entry name" value="Rev_trsase/Diguanyl_cyclase"/>
</dbReference>
<feature type="domain" description="Reverse transcriptase/retrotransposon-derived protein RNase H-like" evidence="1">
    <location>
        <begin position="177"/>
        <end position="270"/>
    </location>
</feature>
<dbReference type="InterPro" id="IPR043502">
    <property type="entry name" value="DNA/RNA_pol_sf"/>
</dbReference>
<dbReference type="Proteomes" id="UP000198211">
    <property type="component" value="Unassembled WGS sequence"/>
</dbReference>
<dbReference type="Gene3D" id="3.30.70.270">
    <property type="match status" value="1"/>
</dbReference>
<dbReference type="PANTHER" id="PTHR33064:SF37">
    <property type="entry name" value="RIBONUCLEASE H"/>
    <property type="match status" value="1"/>
</dbReference>
<protein>
    <recommendedName>
        <fullName evidence="1">Reverse transcriptase/retrotransposon-derived protein RNase H-like domain-containing protein</fullName>
    </recommendedName>
</protein>
<accession>A0A225UGJ0</accession>
<evidence type="ECO:0000313" key="3">
    <source>
        <dbReference type="Proteomes" id="UP000198211"/>
    </source>
</evidence>
<keyword evidence="3" id="KW-1185">Reference proteome</keyword>
<proteinExistence type="predicted"/>
<dbReference type="EMBL" id="NBNE01018579">
    <property type="protein sequence ID" value="OWY92204.1"/>
    <property type="molecule type" value="Genomic_DNA"/>
</dbReference>
<reference evidence="3" key="1">
    <citation type="submission" date="2017-03" db="EMBL/GenBank/DDBJ databases">
        <title>Phytopthora megakarya and P. palmivora, two closely related causual agents of cacao black pod achieved similar genome size and gene model numbers by different mechanisms.</title>
        <authorList>
            <person name="Ali S."/>
            <person name="Shao J."/>
            <person name="Larry D.J."/>
            <person name="Kronmiller B."/>
            <person name="Shen D."/>
            <person name="Strem M.D."/>
            <person name="Melnick R.L."/>
            <person name="Guiltinan M.J."/>
            <person name="Tyler B.M."/>
            <person name="Meinhardt L.W."/>
            <person name="Bailey B.A."/>
        </authorList>
    </citation>
    <scope>NUCLEOTIDE SEQUENCE [LARGE SCALE GENOMIC DNA]</scope>
    <source>
        <strain evidence="3">zdho120</strain>
    </source>
</reference>
<evidence type="ECO:0000259" key="1">
    <source>
        <dbReference type="Pfam" id="PF17919"/>
    </source>
</evidence>